<feature type="disulfide bond" evidence="7">
    <location>
        <begin position="85"/>
        <end position="94"/>
    </location>
</feature>
<dbReference type="InterPro" id="IPR013783">
    <property type="entry name" value="Ig-like_fold"/>
</dbReference>
<keyword evidence="3" id="KW-0732">Signal</keyword>
<dbReference type="PROSITE" id="PS00022">
    <property type="entry name" value="EGF_1"/>
    <property type="match status" value="4"/>
</dbReference>
<dbReference type="Gene3D" id="2.60.40.10">
    <property type="entry name" value="Immunoglobulins"/>
    <property type="match status" value="2"/>
</dbReference>
<feature type="disulfide bond" evidence="7">
    <location>
        <begin position="486"/>
        <end position="495"/>
    </location>
</feature>
<evidence type="ECO:0000313" key="11">
    <source>
        <dbReference type="Proteomes" id="UP000472260"/>
    </source>
</evidence>
<dbReference type="GO" id="GO:0005509">
    <property type="term" value="F:calcium ion binding"/>
    <property type="evidence" value="ECO:0007669"/>
    <property type="project" value="InterPro"/>
</dbReference>
<dbReference type="GO" id="GO:0009887">
    <property type="term" value="P:animal organ morphogenesis"/>
    <property type="evidence" value="ECO:0007669"/>
    <property type="project" value="UniProtKB-ARBA"/>
</dbReference>
<feature type="domain" description="EGF-like" evidence="8">
    <location>
        <begin position="460"/>
        <end position="496"/>
    </location>
</feature>
<dbReference type="GO" id="GO:0043005">
    <property type="term" value="C:neuron projection"/>
    <property type="evidence" value="ECO:0007669"/>
    <property type="project" value="UniProtKB-ARBA"/>
</dbReference>
<dbReference type="FunFam" id="2.60.40.10:FF:002461">
    <property type="entry name" value="Sushi, nidogen and EGF-like domains 1"/>
    <property type="match status" value="1"/>
</dbReference>
<name>A0A671T0J1_9TELE</name>
<keyword evidence="5 7" id="KW-1015">Disulfide bond</keyword>
<feature type="domain" description="EGF-like" evidence="8">
    <location>
        <begin position="97"/>
        <end position="134"/>
    </location>
</feature>
<dbReference type="FunFam" id="2.10.25.10:FF:000230">
    <property type="entry name" value="Delta-like protein"/>
    <property type="match status" value="1"/>
</dbReference>
<dbReference type="SMART" id="SM00181">
    <property type="entry name" value="EGF"/>
    <property type="match status" value="4"/>
</dbReference>
<dbReference type="GO" id="GO:0048667">
    <property type="term" value="P:cell morphogenesis involved in neuron differentiation"/>
    <property type="evidence" value="ECO:0007669"/>
    <property type="project" value="UniProtKB-ARBA"/>
</dbReference>
<dbReference type="PROSITE" id="PS50853">
    <property type="entry name" value="FN3"/>
    <property type="match status" value="2"/>
</dbReference>
<feature type="disulfide bond" evidence="7">
    <location>
        <begin position="124"/>
        <end position="133"/>
    </location>
</feature>
<dbReference type="FunFam" id="2.10.25.10:FF:000143">
    <property type="entry name" value="Protein crumbs 1"/>
    <property type="match status" value="1"/>
</dbReference>
<dbReference type="Proteomes" id="UP000472260">
    <property type="component" value="Unassembled WGS sequence"/>
</dbReference>
<dbReference type="PANTHER" id="PTHR12916:SF9">
    <property type="entry name" value="NEUROGENIC LOCUS NOTCH HOMOLOG PROTEIN 1-RELATED"/>
    <property type="match status" value="1"/>
</dbReference>
<dbReference type="SUPFAM" id="SSF57196">
    <property type="entry name" value="EGF/Laminin"/>
    <property type="match status" value="4"/>
</dbReference>
<dbReference type="GO" id="GO:0016358">
    <property type="term" value="P:dendrite development"/>
    <property type="evidence" value="ECO:0007669"/>
    <property type="project" value="UniProtKB-ARBA"/>
</dbReference>
<keyword evidence="2 7" id="KW-0245">EGF-like domain</keyword>
<dbReference type="InterPro" id="IPR000742">
    <property type="entry name" value="EGF"/>
</dbReference>
<evidence type="ECO:0000256" key="2">
    <source>
        <dbReference type="ARBA" id="ARBA00022536"/>
    </source>
</evidence>
<evidence type="ECO:0000313" key="10">
    <source>
        <dbReference type="Ensembl" id="ENSSANP00000102428.1"/>
    </source>
</evidence>
<protein>
    <submittedName>
        <fullName evidence="10">Sushi, nidogen and EGF-like domain-containing protein 1</fullName>
    </submittedName>
</protein>
<reference evidence="10" key="2">
    <citation type="submission" date="2025-09" db="UniProtKB">
        <authorList>
            <consortium name="Ensembl"/>
        </authorList>
    </citation>
    <scope>IDENTIFICATION</scope>
</reference>
<evidence type="ECO:0000256" key="1">
    <source>
        <dbReference type="ARBA" id="ARBA00022473"/>
    </source>
</evidence>
<dbReference type="GO" id="GO:0048812">
    <property type="term" value="P:neuron projection morphogenesis"/>
    <property type="evidence" value="ECO:0007669"/>
    <property type="project" value="UniProtKB-ARBA"/>
</dbReference>
<accession>A0A671T0J1</accession>
<dbReference type="Ensembl" id="ENSSANT00000108720.1">
    <property type="protein sequence ID" value="ENSSANP00000102428.1"/>
    <property type="gene ID" value="ENSSANG00000050269.1"/>
</dbReference>
<keyword evidence="11" id="KW-1185">Reference proteome</keyword>
<evidence type="ECO:0000259" key="9">
    <source>
        <dbReference type="PROSITE" id="PS50853"/>
    </source>
</evidence>
<evidence type="ECO:0000256" key="3">
    <source>
        <dbReference type="ARBA" id="ARBA00022729"/>
    </source>
</evidence>
<dbReference type="InterPro" id="IPR018097">
    <property type="entry name" value="EGF_Ca-bd_CS"/>
</dbReference>
<dbReference type="GO" id="GO:0048646">
    <property type="term" value="P:anatomical structure formation involved in morphogenesis"/>
    <property type="evidence" value="ECO:0007669"/>
    <property type="project" value="UniProtKB-ARBA"/>
</dbReference>
<dbReference type="Pfam" id="PF00008">
    <property type="entry name" value="EGF"/>
    <property type="match status" value="4"/>
</dbReference>
<dbReference type="InterPro" id="IPR001881">
    <property type="entry name" value="EGF-like_Ca-bd_dom"/>
</dbReference>
<dbReference type="FunFam" id="2.10.25.10:FF:000172">
    <property type="entry name" value="FAT atypical cadherin 3"/>
    <property type="match status" value="1"/>
</dbReference>
<comment type="caution">
    <text evidence="7">Lacks conserved residue(s) required for the propagation of feature annotation.</text>
</comment>
<dbReference type="SUPFAM" id="SSF49265">
    <property type="entry name" value="Fibronectin type III"/>
    <property type="match status" value="2"/>
</dbReference>
<reference evidence="10" key="1">
    <citation type="submission" date="2025-08" db="UniProtKB">
        <authorList>
            <consortium name="Ensembl"/>
        </authorList>
    </citation>
    <scope>IDENTIFICATION</scope>
</reference>
<dbReference type="GO" id="GO:0042063">
    <property type="term" value="P:gliogenesis"/>
    <property type="evidence" value="ECO:0007669"/>
    <property type="project" value="UniProtKB-ARBA"/>
</dbReference>
<keyword evidence="4" id="KW-0677">Repeat</keyword>
<evidence type="ECO:0000256" key="6">
    <source>
        <dbReference type="ARBA" id="ARBA00023180"/>
    </source>
</evidence>
<dbReference type="Gene3D" id="2.10.25.10">
    <property type="entry name" value="Laminin"/>
    <property type="match status" value="4"/>
</dbReference>
<gene>
    <name evidence="10" type="primary">LOC107694110</name>
</gene>
<dbReference type="SMART" id="SM00179">
    <property type="entry name" value="EGF_CA"/>
    <property type="match status" value="4"/>
</dbReference>
<evidence type="ECO:0000259" key="8">
    <source>
        <dbReference type="PROSITE" id="PS50026"/>
    </source>
</evidence>
<dbReference type="PROSITE" id="PS00010">
    <property type="entry name" value="ASX_HYDROXYL"/>
    <property type="match status" value="2"/>
</dbReference>
<dbReference type="AlphaFoldDB" id="A0A671T0J1"/>
<dbReference type="InterPro" id="IPR036116">
    <property type="entry name" value="FN3_sf"/>
</dbReference>
<keyword evidence="1" id="KW-0217">Developmental protein</keyword>
<sequence length="563" mass="63271">MVGWFGMLGRRSDEPTKCQTKINECLSQPCMNGGTCRDRVASYLCECEDGFSGQRCQTDIDECLSEPCKHGGTCEDQPGSYFCHCQQGYAGQDCEIVENPCVLQPCGNRGVCWSDRRGNYSCACRVGHTGRDCERDLLPPSGLHVLRVEENEVELRWDQSDATQNLISGFAVAFAPIGRGPRKTDFLEKQHSTYVLQGLNPGQLYNISTFSVKRNTNSNDISQPAFALIRTRPRKVEQLEVVNMSSSQVWLRWLVHVGRHAAISQVRVSLVPADGSGPRTAVTLLPGQMYTVDVVTQSGLRPEDLPSSSKSAGPLHFWTRPLPPQNLSLSHITTTSARITWDHHPRNLPDGFVVNITRGLSTRSRYLPDGSLGTYTLRDLTPGQHYRLALTAVRKTSQDNIQSVPQHLAFTTRESPIFKITACLLILFVFVFSFRYTELIDGRGRITAKFTNLPQKTIRHRTNCRPQPCQNGGTCAQINESFSCNCAAGFKGRRCELYCQRVPHPCTRLYSETKSVPVWEDGVCHYLYKRTYKLQQDVCFREICEPLLMCKLFRHSSISNAKI</sequence>
<evidence type="ECO:0000256" key="7">
    <source>
        <dbReference type="PROSITE-ProRule" id="PRU00076"/>
    </source>
</evidence>
<dbReference type="InterPro" id="IPR003961">
    <property type="entry name" value="FN3_dom"/>
</dbReference>
<feature type="domain" description="EGF-like" evidence="8">
    <location>
        <begin position="59"/>
        <end position="95"/>
    </location>
</feature>
<evidence type="ECO:0000256" key="5">
    <source>
        <dbReference type="ARBA" id="ARBA00023157"/>
    </source>
</evidence>
<feature type="domain" description="Fibronectin type-III" evidence="9">
    <location>
        <begin position="139"/>
        <end position="234"/>
    </location>
</feature>
<dbReference type="CDD" id="cd00054">
    <property type="entry name" value="EGF_CA"/>
    <property type="match status" value="4"/>
</dbReference>
<dbReference type="CDD" id="cd00063">
    <property type="entry name" value="FN3"/>
    <property type="match status" value="3"/>
</dbReference>
<dbReference type="InterPro" id="IPR000152">
    <property type="entry name" value="EGF-type_Asp/Asn_hydroxyl_site"/>
</dbReference>
<dbReference type="PANTHER" id="PTHR12916">
    <property type="entry name" value="CYTOCHROME C OXIDASE POLYPEPTIDE VIC-2"/>
    <property type="match status" value="1"/>
</dbReference>
<dbReference type="PRINTS" id="PR00010">
    <property type="entry name" value="EGFBLOOD"/>
</dbReference>
<proteinExistence type="predicted"/>
<dbReference type="FunFam" id="2.10.25.10:FF:000327">
    <property type="entry name" value="neurogenic locus notch homolog protein 4"/>
    <property type="match status" value="1"/>
</dbReference>
<feature type="domain" description="EGF-like" evidence="8">
    <location>
        <begin position="21"/>
        <end position="57"/>
    </location>
</feature>
<dbReference type="PROSITE" id="PS01187">
    <property type="entry name" value="EGF_CA"/>
    <property type="match status" value="1"/>
</dbReference>
<feature type="disulfide bond" evidence="7">
    <location>
        <begin position="47"/>
        <end position="56"/>
    </location>
</feature>
<dbReference type="SMART" id="SM00060">
    <property type="entry name" value="FN3"/>
    <property type="match status" value="3"/>
</dbReference>
<feature type="domain" description="Fibronectin type-III" evidence="9">
    <location>
        <begin position="323"/>
        <end position="415"/>
    </location>
</feature>
<evidence type="ECO:0000256" key="4">
    <source>
        <dbReference type="ARBA" id="ARBA00022737"/>
    </source>
</evidence>
<dbReference type="PROSITE" id="PS50026">
    <property type="entry name" value="EGF_3"/>
    <property type="match status" value="4"/>
</dbReference>
<dbReference type="GO" id="GO:0005886">
    <property type="term" value="C:plasma membrane"/>
    <property type="evidence" value="ECO:0007669"/>
    <property type="project" value="UniProtKB-ARBA"/>
</dbReference>
<dbReference type="Pfam" id="PF00041">
    <property type="entry name" value="fn3"/>
    <property type="match status" value="2"/>
</dbReference>
<organism evidence="10 11">
    <name type="scientific">Sinocyclocheilus anshuiensis</name>
    <dbReference type="NCBI Taxonomy" id="1608454"/>
    <lineage>
        <taxon>Eukaryota</taxon>
        <taxon>Metazoa</taxon>
        <taxon>Chordata</taxon>
        <taxon>Craniata</taxon>
        <taxon>Vertebrata</taxon>
        <taxon>Euteleostomi</taxon>
        <taxon>Actinopterygii</taxon>
        <taxon>Neopterygii</taxon>
        <taxon>Teleostei</taxon>
        <taxon>Ostariophysi</taxon>
        <taxon>Cypriniformes</taxon>
        <taxon>Cyprinidae</taxon>
        <taxon>Cyprininae</taxon>
        <taxon>Sinocyclocheilus</taxon>
    </lineage>
</organism>
<keyword evidence="6" id="KW-0325">Glycoprotein</keyword>
<dbReference type="PROSITE" id="PS01186">
    <property type="entry name" value="EGF_2"/>
    <property type="match status" value="2"/>
</dbReference>
<dbReference type="GO" id="GO:0001764">
    <property type="term" value="P:neuron migration"/>
    <property type="evidence" value="ECO:0007669"/>
    <property type="project" value="UniProtKB-ARBA"/>
</dbReference>